<feature type="compositionally biased region" description="Low complexity" evidence="1">
    <location>
        <begin position="145"/>
        <end position="161"/>
    </location>
</feature>
<keyword evidence="2" id="KW-0732">Signal</keyword>
<organism evidence="3 4">
    <name type="scientific">Oryza rufipogon</name>
    <name type="common">Brownbeard rice</name>
    <name type="synonym">Asian wild rice</name>
    <dbReference type="NCBI Taxonomy" id="4529"/>
    <lineage>
        <taxon>Eukaryota</taxon>
        <taxon>Viridiplantae</taxon>
        <taxon>Streptophyta</taxon>
        <taxon>Embryophyta</taxon>
        <taxon>Tracheophyta</taxon>
        <taxon>Spermatophyta</taxon>
        <taxon>Magnoliopsida</taxon>
        <taxon>Liliopsida</taxon>
        <taxon>Poales</taxon>
        <taxon>Poaceae</taxon>
        <taxon>BOP clade</taxon>
        <taxon>Oryzoideae</taxon>
        <taxon>Oryzeae</taxon>
        <taxon>Oryzinae</taxon>
        <taxon>Oryza</taxon>
    </lineage>
</organism>
<proteinExistence type="predicted"/>
<dbReference type="EnsemblPlants" id="ORUFI04G04660.1">
    <property type="protein sequence ID" value="ORUFI04G04660.1"/>
    <property type="gene ID" value="ORUFI04G04660"/>
</dbReference>
<dbReference type="Gramene" id="ORUFI04G04660.1">
    <property type="protein sequence ID" value="ORUFI04G04660.1"/>
    <property type="gene ID" value="ORUFI04G04660"/>
</dbReference>
<name>A0A0E0P5V2_ORYRU</name>
<protein>
    <recommendedName>
        <fullName evidence="5">CASP-like protein</fullName>
    </recommendedName>
</protein>
<sequence length="169" mass="18063">MTVALAAAVILFVCTVLQTVFAALGYKKQCDRVTGSFSSVLLACTVATASLLHCPLWSRLLPQPLRPEPRSSPSATYSTAAHAGADCRRRPQPPPPPPKSTAALAGADFFSSRRWRRGGSRRRRPFPPPPHYTAASPRRRRGGSLRRSSSPAPSRHSTAPAGTVVVPDG</sequence>
<evidence type="ECO:0000256" key="2">
    <source>
        <dbReference type="SAM" id="SignalP"/>
    </source>
</evidence>
<reference evidence="4" key="1">
    <citation type="submission" date="2013-06" db="EMBL/GenBank/DDBJ databases">
        <authorList>
            <person name="Zhao Q."/>
        </authorList>
    </citation>
    <scope>NUCLEOTIDE SEQUENCE</scope>
    <source>
        <strain evidence="4">cv. W1943</strain>
    </source>
</reference>
<evidence type="ECO:0008006" key="5">
    <source>
        <dbReference type="Google" id="ProtNLM"/>
    </source>
</evidence>
<evidence type="ECO:0000313" key="3">
    <source>
        <dbReference type="EnsemblPlants" id="ORUFI04G04660.1"/>
    </source>
</evidence>
<feature type="region of interest" description="Disordered" evidence="1">
    <location>
        <begin position="67"/>
        <end position="169"/>
    </location>
</feature>
<accession>A0A0E0P5V2</accession>
<dbReference type="Proteomes" id="UP000008022">
    <property type="component" value="Unassembled WGS sequence"/>
</dbReference>
<evidence type="ECO:0000313" key="4">
    <source>
        <dbReference type="Proteomes" id="UP000008022"/>
    </source>
</evidence>
<feature type="chain" id="PRO_5002369727" description="CASP-like protein" evidence="2">
    <location>
        <begin position="23"/>
        <end position="169"/>
    </location>
</feature>
<feature type="compositionally biased region" description="Basic residues" evidence="1">
    <location>
        <begin position="113"/>
        <end position="125"/>
    </location>
</feature>
<feature type="signal peptide" evidence="2">
    <location>
        <begin position="1"/>
        <end position="22"/>
    </location>
</feature>
<keyword evidence="4" id="KW-1185">Reference proteome</keyword>
<reference evidence="3" key="2">
    <citation type="submission" date="2015-06" db="UniProtKB">
        <authorList>
            <consortium name="EnsemblPlants"/>
        </authorList>
    </citation>
    <scope>IDENTIFICATION</scope>
</reference>
<evidence type="ECO:0000256" key="1">
    <source>
        <dbReference type="SAM" id="MobiDB-lite"/>
    </source>
</evidence>
<dbReference type="HOGENOM" id="CLU_1581083_0_0_1"/>
<dbReference type="AlphaFoldDB" id="A0A0E0P5V2"/>